<dbReference type="EC" id="2.4.1.250" evidence="1"/>
<dbReference type="Pfam" id="PF13692">
    <property type="entry name" value="Glyco_trans_1_4"/>
    <property type="match status" value="1"/>
</dbReference>
<accession>A0A645EJ34</accession>
<dbReference type="PANTHER" id="PTHR45947">
    <property type="entry name" value="SULFOQUINOVOSYL TRANSFERASE SQD2"/>
    <property type="match status" value="1"/>
</dbReference>
<keyword evidence="1" id="KW-0328">Glycosyltransferase</keyword>
<reference evidence="1" key="1">
    <citation type="submission" date="2019-08" db="EMBL/GenBank/DDBJ databases">
        <authorList>
            <person name="Kucharzyk K."/>
            <person name="Murdoch R.W."/>
            <person name="Higgins S."/>
            <person name="Loffler F."/>
        </authorList>
    </citation>
    <scope>NUCLEOTIDE SEQUENCE</scope>
</reference>
<dbReference type="EMBL" id="VSSQ01047941">
    <property type="protein sequence ID" value="MPN01971.1"/>
    <property type="molecule type" value="Genomic_DNA"/>
</dbReference>
<keyword evidence="1" id="KW-0808">Transferase</keyword>
<comment type="caution">
    <text evidence="1">The sequence shown here is derived from an EMBL/GenBank/DDBJ whole genome shotgun (WGS) entry which is preliminary data.</text>
</comment>
<dbReference type="CDD" id="cd03794">
    <property type="entry name" value="GT4_WbuB-like"/>
    <property type="match status" value="1"/>
</dbReference>
<dbReference type="Gene3D" id="3.40.50.2000">
    <property type="entry name" value="Glycogen Phosphorylase B"/>
    <property type="match status" value="1"/>
</dbReference>
<dbReference type="SUPFAM" id="SSF53756">
    <property type="entry name" value="UDP-Glycosyltransferase/glycogen phosphorylase"/>
    <property type="match status" value="1"/>
</dbReference>
<name>A0A645EJ34_9ZZZZ</name>
<evidence type="ECO:0000313" key="1">
    <source>
        <dbReference type="EMBL" id="MPN01971.1"/>
    </source>
</evidence>
<dbReference type="PANTHER" id="PTHR45947:SF3">
    <property type="entry name" value="SULFOQUINOVOSYL TRANSFERASE SQD2"/>
    <property type="match status" value="1"/>
</dbReference>
<sequence>MKRTLVARGIEPHKIAVIPNWADTQTIQPIQREENALFDELNLPREGFYAVYAGTLGFSQEPDVILDAAKLLKNETDIRILVFGDGSLRDHVKNRIEREQIENVLLFPLLSSAQTARIYSLADVVLVPLKKGMTRIAVPSETQLALAAGRPVIVCAEAGSEWARSIEHESFGVCITPGEPQEMADAILRLHASTVPLSELGARARNYACEHASREQATRAYFDWVK</sequence>
<dbReference type="InterPro" id="IPR050194">
    <property type="entry name" value="Glycosyltransferase_grp1"/>
</dbReference>
<dbReference type="GO" id="GO:0102710">
    <property type="term" value="F:D-inositol-3-phosphate glycosyltransferase activity"/>
    <property type="evidence" value="ECO:0007669"/>
    <property type="project" value="UniProtKB-EC"/>
</dbReference>
<protein>
    <submittedName>
        <fullName evidence="1">D-inositol-3-phosphate glycosyltransferase</fullName>
        <ecNumber evidence="1">2.4.1.250</ecNumber>
    </submittedName>
</protein>
<proteinExistence type="predicted"/>
<dbReference type="AlphaFoldDB" id="A0A645EJ34"/>
<organism evidence="1">
    <name type="scientific">bioreactor metagenome</name>
    <dbReference type="NCBI Taxonomy" id="1076179"/>
    <lineage>
        <taxon>unclassified sequences</taxon>
        <taxon>metagenomes</taxon>
        <taxon>ecological metagenomes</taxon>
    </lineage>
</organism>
<gene>
    <name evidence="1" type="primary">mshA_112</name>
    <name evidence="1" type="ORF">SDC9_149184</name>
</gene>